<reference evidence="4" key="1">
    <citation type="journal article" date="2019" name="Int. J. Syst. Evol. Microbiol.">
        <title>The Global Catalogue of Microorganisms (GCM) 10K type strain sequencing project: providing services to taxonomists for standard genome sequencing and annotation.</title>
        <authorList>
            <consortium name="The Broad Institute Genomics Platform"/>
            <consortium name="The Broad Institute Genome Sequencing Center for Infectious Disease"/>
            <person name="Wu L."/>
            <person name="Ma J."/>
        </authorList>
    </citation>
    <scope>NUCLEOTIDE SEQUENCE [LARGE SCALE GENOMIC DNA]</scope>
    <source>
        <strain evidence="4">CCM 8897</strain>
    </source>
</reference>
<dbReference type="Pfam" id="PF13731">
    <property type="entry name" value="WxL"/>
    <property type="match status" value="1"/>
</dbReference>
<evidence type="ECO:0000313" key="4">
    <source>
        <dbReference type="Proteomes" id="UP001596310"/>
    </source>
</evidence>
<comment type="caution">
    <text evidence="3">The sequence shown here is derived from an EMBL/GenBank/DDBJ whole genome shotgun (WGS) entry which is preliminary data.</text>
</comment>
<organism evidence="3 4">
    <name type="scientific">Lapidilactobacillus achengensis</name>
    <dbReference type="NCBI Taxonomy" id="2486000"/>
    <lineage>
        <taxon>Bacteria</taxon>
        <taxon>Bacillati</taxon>
        <taxon>Bacillota</taxon>
        <taxon>Bacilli</taxon>
        <taxon>Lactobacillales</taxon>
        <taxon>Lactobacillaceae</taxon>
        <taxon>Lapidilactobacillus</taxon>
    </lineage>
</organism>
<name>A0ABW1UR51_9LACO</name>
<dbReference type="EMBL" id="JBHSSM010000017">
    <property type="protein sequence ID" value="MFC6315451.1"/>
    <property type="molecule type" value="Genomic_DNA"/>
</dbReference>
<dbReference type="InterPro" id="IPR027994">
    <property type="entry name" value="WxL_dom"/>
</dbReference>
<dbReference type="RefSeq" id="WP_125597823.1">
    <property type="nucleotide sequence ID" value="NZ_JBHSSM010000017.1"/>
</dbReference>
<proteinExistence type="predicted"/>
<keyword evidence="4" id="KW-1185">Reference proteome</keyword>
<sequence length="196" mass="20439">MHANKLIVWTGALLLGLGLQSSASVLAEVAPDGQSGISTATIGLYLDPNATIILRQVPDYDFEAQKLSSLGATYQAHEVKGALIVENPGVPVGWQVKVRASDFQTAAPTPQTLKGASLALGAGTVTPNNDITRNPTSQAVTVNQADSVILSAEVNSGIGVFQLDHPLEQVQLTIPPGNLAGDYTAELTWTLESSPN</sequence>
<dbReference type="Proteomes" id="UP001596310">
    <property type="component" value="Unassembled WGS sequence"/>
</dbReference>
<feature type="signal peptide" evidence="1">
    <location>
        <begin position="1"/>
        <end position="27"/>
    </location>
</feature>
<evidence type="ECO:0000259" key="2">
    <source>
        <dbReference type="Pfam" id="PF13731"/>
    </source>
</evidence>
<evidence type="ECO:0000313" key="3">
    <source>
        <dbReference type="EMBL" id="MFC6315451.1"/>
    </source>
</evidence>
<feature type="domain" description="WxL" evidence="2">
    <location>
        <begin position="53"/>
        <end position="195"/>
    </location>
</feature>
<gene>
    <name evidence="3" type="ORF">ACFQHW_07740</name>
</gene>
<feature type="chain" id="PRO_5045889479" evidence="1">
    <location>
        <begin position="28"/>
        <end position="196"/>
    </location>
</feature>
<keyword evidence="1" id="KW-0732">Signal</keyword>
<accession>A0ABW1UR51</accession>
<protein>
    <submittedName>
        <fullName evidence="3">WxL domain-containing protein</fullName>
    </submittedName>
</protein>
<evidence type="ECO:0000256" key="1">
    <source>
        <dbReference type="SAM" id="SignalP"/>
    </source>
</evidence>